<dbReference type="RefSeq" id="WP_172237070.1">
    <property type="nucleotide sequence ID" value="NZ_JABFDP010000014.1"/>
</dbReference>
<gene>
    <name evidence="3" type="ORF">JQ619_13640</name>
</gene>
<evidence type="ECO:0000259" key="2">
    <source>
        <dbReference type="Pfam" id="PF04909"/>
    </source>
</evidence>
<name>A0ABS5G663_9BRAD</name>
<feature type="domain" description="Amidohydrolase-related" evidence="2">
    <location>
        <begin position="17"/>
        <end position="364"/>
    </location>
</feature>
<dbReference type="Gene3D" id="3.20.20.140">
    <property type="entry name" value="Metal-dependent hydrolases"/>
    <property type="match status" value="1"/>
</dbReference>
<protein>
    <submittedName>
        <fullName evidence="3">Amidohydrolase</fullName>
    </submittedName>
</protein>
<dbReference type="Pfam" id="PF04909">
    <property type="entry name" value="Amidohydro_2"/>
    <property type="match status" value="1"/>
</dbReference>
<dbReference type="InterPro" id="IPR032465">
    <property type="entry name" value="ACMSD"/>
</dbReference>
<organism evidence="3 4">
    <name type="scientific">Bradyrhizobium denitrificans</name>
    <dbReference type="NCBI Taxonomy" id="2734912"/>
    <lineage>
        <taxon>Bacteria</taxon>
        <taxon>Pseudomonadati</taxon>
        <taxon>Pseudomonadota</taxon>
        <taxon>Alphaproteobacteria</taxon>
        <taxon>Hyphomicrobiales</taxon>
        <taxon>Nitrobacteraceae</taxon>
        <taxon>Bradyrhizobium</taxon>
    </lineage>
</organism>
<dbReference type="PANTHER" id="PTHR21240:SF28">
    <property type="entry name" value="ISO-OROTATE DECARBOXYLASE (EUROFUNG)"/>
    <property type="match status" value="1"/>
</dbReference>
<evidence type="ECO:0000313" key="4">
    <source>
        <dbReference type="Proteomes" id="UP001314635"/>
    </source>
</evidence>
<keyword evidence="1" id="KW-0456">Lyase</keyword>
<dbReference type="Proteomes" id="UP001314635">
    <property type="component" value="Unassembled WGS sequence"/>
</dbReference>
<evidence type="ECO:0000313" key="3">
    <source>
        <dbReference type="EMBL" id="MBR1136815.1"/>
    </source>
</evidence>
<evidence type="ECO:0000256" key="1">
    <source>
        <dbReference type="ARBA" id="ARBA00023239"/>
    </source>
</evidence>
<dbReference type="InterPro" id="IPR032466">
    <property type="entry name" value="Metal_Hydrolase"/>
</dbReference>
<dbReference type="SUPFAM" id="SSF51556">
    <property type="entry name" value="Metallo-dependent hydrolases"/>
    <property type="match status" value="1"/>
</dbReference>
<dbReference type="PANTHER" id="PTHR21240">
    <property type="entry name" value="2-AMINO-3-CARBOXYLMUCONATE-6-SEMIALDEHYDE DECARBOXYLASE"/>
    <property type="match status" value="1"/>
</dbReference>
<dbReference type="EMBL" id="JAFCLK010000011">
    <property type="protein sequence ID" value="MBR1136815.1"/>
    <property type="molecule type" value="Genomic_DNA"/>
</dbReference>
<dbReference type="InterPro" id="IPR006680">
    <property type="entry name" value="Amidohydro-rel"/>
</dbReference>
<sequence>MNAPFREQRARQTLAVVDCDIHPAHRTPGELLPYLEPRWREHYQTYGVHVRQALSSTLMYPRMMAAGMRSDALPASGPAGSDLDMLRRQHLDPVNVEFGLLMALSKGGMEERNPEFAAAMSRATNDWQIDRWVRQEPRLRAGIVVPQEFPEAAVAEIERCAADRRYVQIMLSSRPSDPLGHPRYWPIYAAAERAGLPIGLHPVGYNGGHPSTGSGWPTYYLQEHYVFVACMESLAASFILGGVFERFPGLKVVLVEGGFAWAPALAWRMDKHFDKFRKEVPHLKQRPSDYLRRHIWWTTQPIEEPEQARHLTEIIDWIGWDRLLYSSDYPHWDYDNPSFSFKFPMTEAQRRQIFRDNAMALYRLS</sequence>
<comment type="caution">
    <text evidence="3">The sequence shown here is derived from an EMBL/GenBank/DDBJ whole genome shotgun (WGS) entry which is preliminary data.</text>
</comment>
<accession>A0ABS5G663</accession>
<keyword evidence="4" id="KW-1185">Reference proteome</keyword>
<proteinExistence type="predicted"/>
<reference evidence="4" key="1">
    <citation type="journal article" date="2021" name="ISME J.">
        <title>Evolutionary origin and ecological implication of a unique nif island in free-living Bradyrhizobium lineages.</title>
        <authorList>
            <person name="Tao J."/>
        </authorList>
    </citation>
    <scope>NUCLEOTIDE SEQUENCE [LARGE SCALE GENOMIC DNA]</scope>
    <source>
        <strain evidence="4">SZCCT0094</strain>
    </source>
</reference>